<dbReference type="EMBL" id="BJUM01000008">
    <property type="protein sequence ID" value="GEK54240.1"/>
    <property type="molecule type" value="Genomic_DNA"/>
</dbReference>
<dbReference type="AlphaFoldDB" id="A0A510XT89"/>
<evidence type="ECO:0000313" key="3">
    <source>
        <dbReference type="Proteomes" id="UP000321419"/>
    </source>
</evidence>
<dbReference type="RefSeq" id="WP_089347530.1">
    <property type="nucleotide sequence ID" value="NZ_BJUM01000008.1"/>
</dbReference>
<feature type="compositionally biased region" description="Basic and acidic residues" evidence="1">
    <location>
        <begin position="181"/>
        <end position="190"/>
    </location>
</feature>
<proteinExistence type="predicted"/>
<evidence type="ECO:0000256" key="1">
    <source>
        <dbReference type="SAM" id="MobiDB-lite"/>
    </source>
</evidence>
<dbReference type="Proteomes" id="UP000321419">
    <property type="component" value="Unassembled WGS sequence"/>
</dbReference>
<keyword evidence="3" id="KW-1185">Reference proteome</keyword>
<dbReference type="OrthoDB" id="5584931at2"/>
<comment type="caution">
    <text evidence="2">The sequence shown here is derived from an EMBL/GenBank/DDBJ whole genome shotgun (WGS) entry which is preliminary data.</text>
</comment>
<accession>A0A510XT89</accession>
<protein>
    <submittedName>
        <fullName evidence="2">Uncharacterized protein</fullName>
    </submittedName>
</protein>
<gene>
    <name evidence="2" type="ORF">PES01_10850</name>
</gene>
<sequence length="204" mass="23524">MANVQEWVDSIRMDVPEPLDTTVARQVRYAIQEFFRASEAWLHTERIELVEDNAPLENMPDKTYVAATKYAYFEPEDRDGRYKLVSELPHRLTPATRVGCFAHSGNRILLDAFEKGTLEVSVVVQPNRNIESVPDSLGDKWFDVIRRGAVARLLSMPEKEWSNPRAAATYEAHFREGIAKAKREARDDRSRPKRSVRFNKGFAW</sequence>
<reference evidence="2 3" key="1">
    <citation type="submission" date="2019-07" db="EMBL/GenBank/DDBJ databases">
        <title>Whole genome shotgun sequence of Pseudoalteromonas espejiana NBRC 102222.</title>
        <authorList>
            <person name="Hosoyama A."/>
            <person name="Uohara A."/>
            <person name="Ohji S."/>
            <person name="Ichikawa N."/>
        </authorList>
    </citation>
    <scope>NUCLEOTIDE SEQUENCE [LARGE SCALE GENOMIC DNA]</scope>
    <source>
        <strain evidence="2 3">NBRC 102222</strain>
    </source>
</reference>
<feature type="region of interest" description="Disordered" evidence="1">
    <location>
        <begin position="181"/>
        <end position="204"/>
    </location>
</feature>
<evidence type="ECO:0000313" key="2">
    <source>
        <dbReference type="EMBL" id="GEK54240.1"/>
    </source>
</evidence>
<organism evidence="2 3">
    <name type="scientific">Pseudoalteromonas espejiana</name>
    <dbReference type="NCBI Taxonomy" id="28107"/>
    <lineage>
        <taxon>Bacteria</taxon>
        <taxon>Pseudomonadati</taxon>
        <taxon>Pseudomonadota</taxon>
        <taxon>Gammaproteobacteria</taxon>
        <taxon>Alteromonadales</taxon>
        <taxon>Pseudoalteromonadaceae</taxon>
        <taxon>Pseudoalteromonas</taxon>
    </lineage>
</organism>
<name>A0A510XT89_9GAMM</name>